<dbReference type="Pfam" id="PF07690">
    <property type="entry name" value="MFS_1"/>
    <property type="match status" value="1"/>
</dbReference>
<dbReference type="CDD" id="cd17324">
    <property type="entry name" value="MFS_NepI_like"/>
    <property type="match status" value="1"/>
</dbReference>
<comment type="caution">
    <text evidence="10">The sequence shown here is derived from an EMBL/GenBank/DDBJ whole genome shotgun (WGS) entry which is preliminary data.</text>
</comment>
<dbReference type="PROSITE" id="PS50850">
    <property type="entry name" value="MFS"/>
    <property type="match status" value="1"/>
</dbReference>
<evidence type="ECO:0000256" key="1">
    <source>
        <dbReference type="ARBA" id="ARBA00004651"/>
    </source>
</evidence>
<proteinExistence type="inferred from homology"/>
<feature type="transmembrane region" description="Helical" evidence="8">
    <location>
        <begin position="337"/>
        <end position="355"/>
    </location>
</feature>
<feature type="transmembrane region" description="Helical" evidence="8">
    <location>
        <begin position="376"/>
        <end position="393"/>
    </location>
</feature>
<feature type="transmembrane region" description="Helical" evidence="8">
    <location>
        <begin position="47"/>
        <end position="69"/>
    </location>
</feature>
<organism evidence="10 11">
    <name type="scientific">Streptomyces boluensis</name>
    <dbReference type="NCBI Taxonomy" id="1775135"/>
    <lineage>
        <taxon>Bacteria</taxon>
        <taxon>Bacillati</taxon>
        <taxon>Actinomycetota</taxon>
        <taxon>Actinomycetes</taxon>
        <taxon>Kitasatosporales</taxon>
        <taxon>Streptomycetaceae</taxon>
        <taxon>Streptomyces</taxon>
    </lineage>
</organism>
<evidence type="ECO:0000256" key="6">
    <source>
        <dbReference type="ARBA" id="ARBA00022989"/>
    </source>
</evidence>
<keyword evidence="6 8" id="KW-1133">Transmembrane helix</keyword>
<dbReference type="AlphaFoldDB" id="A0A964UWB3"/>
<dbReference type="InterPro" id="IPR020846">
    <property type="entry name" value="MFS_dom"/>
</dbReference>
<evidence type="ECO:0000256" key="8">
    <source>
        <dbReference type="SAM" id="Phobius"/>
    </source>
</evidence>
<dbReference type="Gene3D" id="1.20.1250.20">
    <property type="entry name" value="MFS general substrate transporter like domains"/>
    <property type="match status" value="1"/>
</dbReference>
<feature type="transmembrane region" description="Helical" evidence="8">
    <location>
        <begin position="111"/>
        <end position="130"/>
    </location>
</feature>
<feature type="domain" description="Major facilitator superfamily (MFS) profile" evidence="9">
    <location>
        <begin position="41"/>
        <end position="423"/>
    </location>
</feature>
<reference evidence="10" key="1">
    <citation type="submission" date="2020-01" db="EMBL/GenBank/DDBJ databases">
        <title>Whole-genome analyses of novel actinobacteria.</title>
        <authorList>
            <person name="Sahin N."/>
        </authorList>
    </citation>
    <scope>NUCLEOTIDE SEQUENCE</scope>
    <source>
        <strain evidence="10">YC537</strain>
    </source>
</reference>
<keyword evidence="11" id="KW-1185">Reference proteome</keyword>
<evidence type="ECO:0000256" key="4">
    <source>
        <dbReference type="ARBA" id="ARBA00022475"/>
    </source>
</evidence>
<keyword evidence="4" id="KW-1003">Cell membrane</keyword>
<protein>
    <submittedName>
        <fullName evidence="10">MFS transporter</fullName>
    </submittedName>
</protein>
<dbReference type="OrthoDB" id="63984at2"/>
<evidence type="ECO:0000313" key="10">
    <source>
        <dbReference type="EMBL" id="NBE55711.1"/>
    </source>
</evidence>
<evidence type="ECO:0000259" key="9">
    <source>
        <dbReference type="PROSITE" id="PS50850"/>
    </source>
</evidence>
<dbReference type="SUPFAM" id="SSF103473">
    <property type="entry name" value="MFS general substrate transporter"/>
    <property type="match status" value="1"/>
</dbReference>
<dbReference type="RefSeq" id="WP_161703704.1">
    <property type="nucleotide sequence ID" value="NZ_JAAAHS010000359.1"/>
</dbReference>
<keyword evidence="3" id="KW-0813">Transport</keyword>
<sequence>MPPASSGASAHPAVALTSASPAPAPAPAAETDTRLAPGGPGYRRMSFALFASGLATFALLYSTQALLPAISADFGVTADTASWTVSAATGALALFVLPLSALSERFGRRTMMTWSLTVAVLVGLLVPFAPDLGWLIALRAVQGAALAGLPASAMAYLAEEVRPKALIAAIGLFVAGNSIGGMSGRVLTGWVAQAWDWRAALAAVGLMALVCALAFRLLLPKPRHFRAGSLRPRVLARTVRGHLSNPLLCRLYAIGALFMTVFGAVYTVIGYRLVDAPFSLPQGVVGSIFLVYLVGTVSSAAAGTLVGRLGRRGALYLAVGTTTAGLLLSLMDSLAAVLLGLVLITAGFFAGHAVASSSVSRTATEGRAQASALYQSMYYLGSSVGGTLGAVAFHSAGWAGTVLLGLLAVLGVVSVTLYGSHAARTERRVAGRTVGRAVAVAAHR</sequence>
<dbReference type="InterPro" id="IPR005829">
    <property type="entry name" value="Sugar_transporter_CS"/>
</dbReference>
<dbReference type="PANTHER" id="PTHR43271:SF1">
    <property type="entry name" value="INNER MEMBRANE TRANSPORT PROTEIN YNFM"/>
    <property type="match status" value="1"/>
</dbReference>
<feature type="transmembrane region" description="Helical" evidence="8">
    <location>
        <begin position="199"/>
        <end position="219"/>
    </location>
</feature>
<evidence type="ECO:0000256" key="3">
    <source>
        <dbReference type="ARBA" id="ARBA00022448"/>
    </source>
</evidence>
<dbReference type="InterPro" id="IPR011701">
    <property type="entry name" value="MFS"/>
</dbReference>
<dbReference type="EMBL" id="JAAAHS010000359">
    <property type="protein sequence ID" value="NBE55711.1"/>
    <property type="molecule type" value="Genomic_DNA"/>
</dbReference>
<feature type="transmembrane region" description="Helical" evidence="8">
    <location>
        <begin position="247"/>
        <end position="269"/>
    </location>
</feature>
<dbReference type="GO" id="GO:0022857">
    <property type="term" value="F:transmembrane transporter activity"/>
    <property type="evidence" value="ECO:0007669"/>
    <property type="project" value="InterPro"/>
</dbReference>
<keyword evidence="5 8" id="KW-0812">Transmembrane</keyword>
<evidence type="ECO:0000256" key="2">
    <source>
        <dbReference type="ARBA" id="ARBA00008335"/>
    </source>
</evidence>
<feature type="transmembrane region" description="Helical" evidence="8">
    <location>
        <begin position="314"/>
        <end position="331"/>
    </location>
</feature>
<dbReference type="PROSITE" id="PS00216">
    <property type="entry name" value="SUGAR_TRANSPORT_1"/>
    <property type="match status" value="1"/>
</dbReference>
<evidence type="ECO:0000256" key="7">
    <source>
        <dbReference type="ARBA" id="ARBA00023136"/>
    </source>
</evidence>
<feature type="transmembrane region" description="Helical" evidence="8">
    <location>
        <begin position="136"/>
        <end position="158"/>
    </location>
</feature>
<comment type="similarity">
    <text evidence="2">Belongs to the major facilitator superfamily.</text>
</comment>
<dbReference type="GO" id="GO:0005886">
    <property type="term" value="C:plasma membrane"/>
    <property type="evidence" value="ECO:0007669"/>
    <property type="project" value="UniProtKB-SubCell"/>
</dbReference>
<dbReference type="PANTHER" id="PTHR43271">
    <property type="entry name" value="BLL2771 PROTEIN"/>
    <property type="match status" value="1"/>
</dbReference>
<evidence type="ECO:0000256" key="5">
    <source>
        <dbReference type="ARBA" id="ARBA00022692"/>
    </source>
</evidence>
<feature type="transmembrane region" description="Helical" evidence="8">
    <location>
        <begin position="399"/>
        <end position="418"/>
    </location>
</feature>
<evidence type="ECO:0000313" key="11">
    <source>
        <dbReference type="Proteomes" id="UP000598297"/>
    </source>
</evidence>
<gene>
    <name evidence="10" type="ORF">GUY60_30635</name>
</gene>
<accession>A0A964UWB3</accession>
<feature type="transmembrane region" description="Helical" evidence="8">
    <location>
        <begin position="81"/>
        <end position="99"/>
    </location>
</feature>
<name>A0A964UWB3_9ACTN</name>
<keyword evidence="7 8" id="KW-0472">Membrane</keyword>
<feature type="transmembrane region" description="Helical" evidence="8">
    <location>
        <begin position="165"/>
        <end position="187"/>
    </location>
</feature>
<feature type="transmembrane region" description="Helical" evidence="8">
    <location>
        <begin position="289"/>
        <end position="307"/>
    </location>
</feature>
<comment type="subcellular location">
    <subcellularLocation>
        <location evidence="1">Cell membrane</location>
        <topology evidence="1">Multi-pass membrane protein</topology>
    </subcellularLocation>
</comment>
<dbReference type="InterPro" id="IPR036259">
    <property type="entry name" value="MFS_trans_sf"/>
</dbReference>
<dbReference type="Proteomes" id="UP000598297">
    <property type="component" value="Unassembled WGS sequence"/>
</dbReference>